<dbReference type="CDD" id="cd00454">
    <property type="entry name" value="TrHb1_N"/>
    <property type="match status" value="1"/>
</dbReference>
<dbReference type="InterPro" id="IPR012292">
    <property type="entry name" value="Globin/Proto"/>
</dbReference>
<keyword evidence="7" id="KW-1185">Reference proteome</keyword>
<dbReference type="InterPro" id="IPR001486">
    <property type="entry name" value="Hemoglobin_trunc"/>
</dbReference>
<keyword evidence="5" id="KW-0408">Iron</keyword>
<sequence>MAQSIYADIGGRDAVESVVSDFYDRMFADDDLTPYFDGVDKQALFAHQVQFISAVAGGPVEYDGDDMESAHDGMGITHEAFDRTAENLEAALRENDVPDEHVEAILDEVEALRDPVVEEDVEAPAGAV</sequence>
<dbReference type="RefSeq" id="WP_227262067.1">
    <property type="nucleotide sequence ID" value="NZ_BAAADU010000002.1"/>
</dbReference>
<evidence type="ECO:0000256" key="1">
    <source>
        <dbReference type="ARBA" id="ARBA00009660"/>
    </source>
</evidence>
<reference evidence="6 7" key="1">
    <citation type="journal article" date="2019" name="Int. J. Syst. Evol. Microbiol.">
        <title>The Global Catalogue of Microorganisms (GCM) 10K type strain sequencing project: providing services to taxonomists for standard genome sequencing and annotation.</title>
        <authorList>
            <consortium name="The Broad Institute Genomics Platform"/>
            <consortium name="The Broad Institute Genome Sequencing Center for Infectious Disease"/>
            <person name="Wu L."/>
            <person name="Ma J."/>
        </authorList>
    </citation>
    <scope>NUCLEOTIDE SEQUENCE [LARGE SCALE GENOMIC DNA]</scope>
    <source>
        <strain evidence="6 7">JCM 16327</strain>
    </source>
</reference>
<keyword evidence="2" id="KW-0813">Transport</keyword>
<dbReference type="Gene3D" id="1.10.490.10">
    <property type="entry name" value="Globins"/>
    <property type="match status" value="1"/>
</dbReference>
<name>A0AAV3SWL8_9EURY</name>
<keyword evidence="4" id="KW-0479">Metal-binding</keyword>
<evidence type="ECO:0000313" key="7">
    <source>
        <dbReference type="Proteomes" id="UP001500194"/>
    </source>
</evidence>
<evidence type="ECO:0000313" key="6">
    <source>
        <dbReference type="EMBL" id="GAA0643857.1"/>
    </source>
</evidence>
<dbReference type="Pfam" id="PF01152">
    <property type="entry name" value="Bac_globin"/>
    <property type="match status" value="1"/>
</dbReference>
<dbReference type="PIRSF" id="PIRSF002030">
    <property type="entry name" value="Globin_Protozoa/Cyanobacteria"/>
    <property type="match status" value="1"/>
</dbReference>
<evidence type="ECO:0000256" key="3">
    <source>
        <dbReference type="ARBA" id="ARBA00022617"/>
    </source>
</evidence>
<dbReference type="GeneID" id="68572679"/>
<organism evidence="6 7">
    <name type="scientific">Salarchaeum japonicum</name>
    <dbReference type="NCBI Taxonomy" id="555573"/>
    <lineage>
        <taxon>Archaea</taxon>
        <taxon>Methanobacteriati</taxon>
        <taxon>Methanobacteriota</taxon>
        <taxon>Stenosarchaea group</taxon>
        <taxon>Halobacteria</taxon>
        <taxon>Halobacteriales</taxon>
        <taxon>Halobacteriaceae</taxon>
    </lineage>
</organism>
<evidence type="ECO:0000256" key="4">
    <source>
        <dbReference type="ARBA" id="ARBA00022723"/>
    </source>
</evidence>
<gene>
    <name evidence="6" type="ORF">GCM10009019_02110</name>
</gene>
<evidence type="ECO:0000256" key="5">
    <source>
        <dbReference type="ARBA" id="ARBA00023004"/>
    </source>
</evidence>
<proteinExistence type="inferred from homology"/>
<accession>A0AAV3SWL8</accession>
<keyword evidence="3" id="KW-0349">Heme</keyword>
<dbReference type="EMBL" id="BAAADU010000002">
    <property type="protein sequence ID" value="GAA0643857.1"/>
    <property type="molecule type" value="Genomic_DNA"/>
</dbReference>
<protein>
    <recommendedName>
        <fullName evidence="8">Group 1 truncated hemoglobin</fullName>
    </recommendedName>
</protein>
<dbReference type="GO" id="GO:0020037">
    <property type="term" value="F:heme binding"/>
    <property type="evidence" value="ECO:0007669"/>
    <property type="project" value="InterPro"/>
</dbReference>
<dbReference type="SUPFAM" id="SSF46458">
    <property type="entry name" value="Globin-like"/>
    <property type="match status" value="1"/>
</dbReference>
<dbReference type="AlphaFoldDB" id="A0AAV3SWL8"/>
<dbReference type="InterPro" id="IPR016339">
    <property type="entry name" value="Hemoglobin_trunc_I"/>
</dbReference>
<dbReference type="GO" id="GO:0046872">
    <property type="term" value="F:metal ion binding"/>
    <property type="evidence" value="ECO:0007669"/>
    <property type="project" value="UniProtKB-KW"/>
</dbReference>
<dbReference type="Proteomes" id="UP001500194">
    <property type="component" value="Unassembled WGS sequence"/>
</dbReference>
<dbReference type="GO" id="GO:0019825">
    <property type="term" value="F:oxygen binding"/>
    <property type="evidence" value="ECO:0007669"/>
    <property type="project" value="InterPro"/>
</dbReference>
<comment type="caution">
    <text evidence="6">The sequence shown here is derived from an EMBL/GenBank/DDBJ whole genome shotgun (WGS) entry which is preliminary data.</text>
</comment>
<dbReference type="InterPro" id="IPR009050">
    <property type="entry name" value="Globin-like_sf"/>
</dbReference>
<evidence type="ECO:0000256" key="2">
    <source>
        <dbReference type="ARBA" id="ARBA00022448"/>
    </source>
</evidence>
<comment type="similarity">
    <text evidence="1">Belongs to the truncated hemoglobin family. Group I subfamily.</text>
</comment>
<evidence type="ECO:0008006" key="8">
    <source>
        <dbReference type="Google" id="ProtNLM"/>
    </source>
</evidence>